<dbReference type="OrthoDB" id="1431247at2759"/>
<gene>
    <name evidence="3" type="ORF">GPUH_LOCUS20145</name>
</gene>
<dbReference type="Proteomes" id="UP000271098">
    <property type="component" value="Unassembled WGS sequence"/>
</dbReference>
<name>A0A183EGQ5_9BILA</name>
<evidence type="ECO:0000259" key="2">
    <source>
        <dbReference type="Pfam" id="PF00011"/>
    </source>
</evidence>
<dbReference type="EMBL" id="UYRT01089858">
    <property type="protein sequence ID" value="VDN35404.1"/>
    <property type="molecule type" value="Genomic_DNA"/>
</dbReference>
<evidence type="ECO:0000256" key="1">
    <source>
        <dbReference type="SAM" id="MobiDB-lite"/>
    </source>
</evidence>
<dbReference type="Gene3D" id="2.60.40.790">
    <property type="match status" value="1"/>
</dbReference>
<reference evidence="5" key="1">
    <citation type="submission" date="2016-06" db="UniProtKB">
        <authorList>
            <consortium name="WormBaseParasite"/>
        </authorList>
    </citation>
    <scope>IDENTIFICATION</scope>
</reference>
<feature type="domain" description="SHSP" evidence="2">
    <location>
        <begin position="21"/>
        <end position="65"/>
    </location>
</feature>
<dbReference type="WBParaSite" id="GPUH_0002017101-mRNA-1">
    <property type="protein sequence ID" value="GPUH_0002017101-mRNA-1"/>
    <property type="gene ID" value="GPUH_0002017101"/>
</dbReference>
<protein>
    <submittedName>
        <fullName evidence="5">SHSP domain-containing protein</fullName>
    </submittedName>
</protein>
<feature type="region of interest" description="Disordered" evidence="1">
    <location>
        <begin position="75"/>
        <end position="94"/>
    </location>
</feature>
<dbReference type="InterPro" id="IPR008978">
    <property type="entry name" value="HSP20-like_chaperone"/>
</dbReference>
<dbReference type="AlphaFoldDB" id="A0A183EGQ5"/>
<dbReference type="Pfam" id="PF00011">
    <property type="entry name" value="HSP20"/>
    <property type="match status" value="1"/>
</dbReference>
<proteinExistence type="predicted"/>
<reference evidence="3 4" key="2">
    <citation type="submission" date="2018-11" db="EMBL/GenBank/DDBJ databases">
        <authorList>
            <consortium name="Pathogen Informatics"/>
        </authorList>
    </citation>
    <scope>NUCLEOTIDE SEQUENCE [LARGE SCALE GENOMIC DNA]</scope>
</reference>
<keyword evidence="4" id="KW-1185">Reference proteome</keyword>
<evidence type="ECO:0000313" key="4">
    <source>
        <dbReference type="Proteomes" id="UP000271098"/>
    </source>
</evidence>
<dbReference type="InterPro" id="IPR002068">
    <property type="entry name" value="A-crystallin/Hsp20_dom"/>
</dbReference>
<evidence type="ECO:0000313" key="3">
    <source>
        <dbReference type="EMBL" id="VDN35404.1"/>
    </source>
</evidence>
<sequence length="94" mass="10198">MTETCPQNNKLVSPFIFLDPRKFRLPPNVPAEAVNSSLTADGHLSVSASAPRYKDDGVARTIPIKMVPSVVKTENITETKPQNITTSEQSSTQG</sequence>
<accession>A0A183EGQ5</accession>
<evidence type="ECO:0000313" key="5">
    <source>
        <dbReference type="WBParaSite" id="GPUH_0002017101-mRNA-1"/>
    </source>
</evidence>
<organism evidence="5">
    <name type="scientific">Gongylonema pulchrum</name>
    <dbReference type="NCBI Taxonomy" id="637853"/>
    <lineage>
        <taxon>Eukaryota</taxon>
        <taxon>Metazoa</taxon>
        <taxon>Ecdysozoa</taxon>
        <taxon>Nematoda</taxon>
        <taxon>Chromadorea</taxon>
        <taxon>Rhabditida</taxon>
        <taxon>Spirurina</taxon>
        <taxon>Spiruromorpha</taxon>
        <taxon>Spiruroidea</taxon>
        <taxon>Gongylonematidae</taxon>
        <taxon>Gongylonema</taxon>
    </lineage>
</organism>